<keyword evidence="3" id="KW-1185">Reference proteome</keyword>
<feature type="domain" description="VHS" evidence="1">
    <location>
        <begin position="25"/>
        <end position="114"/>
    </location>
</feature>
<feature type="non-terminal residue" evidence="2">
    <location>
        <position position="124"/>
    </location>
</feature>
<comment type="caution">
    <text evidence="2">The sequence shown here is derived from an EMBL/GenBank/DDBJ whole genome shotgun (WGS) entry which is preliminary data.</text>
</comment>
<dbReference type="PROSITE" id="PS50179">
    <property type="entry name" value="VHS"/>
    <property type="match status" value="1"/>
</dbReference>
<dbReference type="InterPro" id="IPR008942">
    <property type="entry name" value="ENTH_VHS"/>
</dbReference>
<evidence type="ECO:0000313" key="3">
    <source>
        <dbReference type="Proteomes" id="UP001465976"/>
    </source>
</evidence>
<dbReference type="EMBL" id="JBAHYK010000976">
    <property type="protein sequence ID" value="KAL0570209.1"/>
    <property type="molecule type" value="Genomic_DNA"/>
</dbReference>
<gene>
    <name evidence="2" type="ORF">V5O48_011765</name>
</gene>
<accession>A0ABR3F526</accession>
<dbReference type="InterPro" id="IPR002014">
    <property type="entry name" value="VHS_dom"/>
</dbReference>
<name>A0ABR3F526_9AGAR</name>
<dbReference type="SUPFAM" id="SSF48464">
    <property type="entry name" value="ENTH/VHS domain"/>
    <property type="match status" value="1"/>
</dbReference>
<proteinExistence type="predicted"/>
<sequence>MRLILKSKESLRGGLMFYLANTGCEDWDLALSVRRRAAANEPNAKEAVRAIRRELKYGSRYAQLSAARLWALMLHASPRLVISLSSRKFLVTLETVLRRSFTCPVVKERVMSVLGGAAFASGSF</sequence>
<dbReference type="Proteomes" id="UP001465976">
    <property type="component" value="Unassembled WGS sequence"/>
</dbReference>
<evidence type="ECO:0000313" key="2">
    <source>
        <dbReference type="EMBL" id="KAL0570209.1"/>
    </source>
</evidence>
<organism evidence="2 3">
    <name type="scientific">Marasmius crinis-equi</name>
    <dbReference type="NCBI Taxonomy" id="585013"/>
    <lineage>
        <taxon>Eukaryota</taxon>
        <taxon>Fungi</taxon>
        <taxon>Dikarya</taxon>
        <taxon>Basidiomycota</taxon>
        <taxon>Agaricomycotina</taxon>
        <taxon>Agaricomycetes</taxon>
        <taxon>Agaricomycetidae</taxon>
        <taxon>Agaricales</taxon>
        <taxon>Marasmiineae</taxon>
        <taxon>Marasmiaceae</taxon>
        <taxon>Marasmius</taxon>
    </lineage>
</organism>
<dbReference type="Gene3D" id="1.25.40.90">
    <property type="match status" value="1"/>
</dbReference>
<dbReference type="InterPro" id="IPR045007">
    <property type="entry name" value="LSB5"/>
</dbReference>
<reference evidence="2 3" key="1">
    <citation type="submission" date="2024-02" db="EMBL/GenBank/DDBJ databases">
        <title>A draft genome for the cacao thread blight pathogen Marasmius crinis-equi.</title>
        <authorList>
            <person name="Cohen S.P."/>
            <person name="Baruah I.K."/>
            <person name="Amoako-Attah I."/>
            <person name="Bukari Y."/>
            <person name="Meinhardt L.W."/>
            <person name="Bailey B.A."/>
        </authorList>
    </citation>
    <scope>NUCLEOTIDE SEQUENCE [LARGE SCALE GENOMIC DNA]</scope>
    <source>
        <strain evidence="2 3">GH-76</strain>
    </source>
</reference>
<dbReference type="PANTHER" id="PTHR47789">
    <property type="entry name" value="LAS SEVENTEEN-BINDING PROTEIN 5"/>
    <property type="match status" value="1"/>
</dbReference>
<protein>
    <recommendedName>
        <fullName evidence="1">VHS domain-containing protein</fullName>
    </recommendedName>
</protein>
<dbReference type="PANTHER" id="PTHR47789:SF2">
    <property type="entry name" value="VHS DOMAIN-CONTAINING PROTEIN"/>
    <property type="match status" value="1"/>
</dbReference>
<evidence type="ECO:0000259" key="1">
    <source>
        <dbReference type="PROSITE" id="PS50179"/>
    </source>
</evidence>